<organism evidence="1 2">
    <name type="scientific">Bauhinia variegata</name>
    <name type="common">Purple orchid tree</name>
    <name type="synonym">Phanera variegata</name>
    <dbReference type="NCBI Taxonomy" id="167791"/>
    <lineage>
        <taxon>Eukaryota</taxon>
        <taxon>Viridiplantae</taxon>
        <taxon>Streptophyta</taxon>
        <taxon>Embryophyta</taxon>
        <taxon>Tracheophyta</taxon>
        <taxon>Spermatophyta</taxon>
        <taxon>Magnoliopsida</taxon>
        <taxon>eudicotyledons</taxon>
        <taxon>Gunneridae</taxon>
        <taxon>Pentapetalae</taxon>
        <taxon>rosids</taxon>
        <taxon>fabids</taxon>
        <taxon>Fabales</taxon>
        <taxon>Fabaceae</taxon>
        <taxon>Cercidoideae</taxon>
        <taxon>Cercideae</taxon>
        <taxon>Bauhiniinae</taxon>
        <taxon>Bauhinia</taxon>
    </lineage>
</organism>
<name>A0ACB9M180_BAUVA</name>
<dbReference type="Proteomes" id="UP000828941">
    <property type="component" value="Chromosome 10"/>
</dbReference>
<protein>
    <submittedName>
        <fullName evidence="1">Uncharacterized protein</fullName>
    </submittedName>
</protein>
<accession>A0ACB9M180</accession>
<comment type="caution">
    <text evidence="1">The sequence shown here is derived from an EMBL/GenBank/DDBJ whole genome shotgun (WGS) entry which is preliminary data.</text>
</comment>
<keyword evidence="2" id="KW-1185">Reference proteome</keyword>
<evidence type="ECO:0000313" key="2">
    <source>
        <dbReference type="Proteomes" id="UP000828941"/>
    </source>
</evidence>
<dbReference type="EMBL" id="CM039435">
    <property type="protein sequence ID" value="KAI4316906.1"/>
    <property type="molecule type" value="Genomic_DNA"/>
</dbReference>
<proteinExistence type="predicted"/>
<reference evidence="1 2" key="1">
    <citation type="journal article" date="2022" name="DNA Res.">
        <title>Chromosomal-level genome assembly of the orchid tree Bauhinia variegata (Leguminosae; Cercidoideae) supports the allotetraploid origin hypothesis of Bauhinia.</title>
        <authorList>
            <person name="Zhong Y."/>
            <person name="Chen Y."/>
            <person name="Zheng D."/>
            <person name="Pang J."/>
            <person name="Liu Y."/>
            <person name="Luo S."/>
            <person name="Meng S."/>
            <person name="Qian L."/>
            <person name="Wei D."/>
            <person name="Dai S."/>
            <person name="Zhou R."/>
        </authorList>
    </citation>
    <scope>NUCLEOTIDE SEQUENCE [LARGE SCALE GENOMIC DNA]</scope>
    <source>
        <strain evidence="1">BV-YZ2020</strain>
    </source>
</reference>
<sequence>MRGLHKSKTVSWASDIDLCQVKLFLSEESPSQVGFNAQDHLQAKTSLPLHSGGAGSDDILPPGFERNLSSNHLQIKPSQIPVIRWTNPPKIVLNLSWQVVAGEESEEVEDENQREMRVLEAIYPRPSSIPPNPSVSTDVENSHCTDGQAPSIPITPIEEEDAALDASSDFMASADVPLSSQPSPLAPGIPDSKSTASVQLARGVETDIASTSLALTNIIKSNEHGNFIDHELLNKILSNSEVIEKLVEDYGASDSLQYVPNARSASVAFSHPPVPVYQAETSAPLSAAFSASPSYPQPTWGPGGSIPTQWLPPPAVSPAKDVNYYKSLIQQHGGERQENLPHLNNRNIQQPVANQETTQNSRSRESKPKIMKPCIYFNSSRGCRNGANCAYQHDVAFQPRGSPVPGMQDSKRMKMDSEISS</sequence>
<evidence type="ECO:0000313" key="1">
    <source>
        <dbReference type="EMBL" id="KAI4316906.1"/>
    </source>
</evidence>
<gene>
    <name evidence="1" type="ORF">L6164_024834</name>
</gene>